<comment type="caution">
    <text evidence="4">The sequence shown here is derived from an EMBL/GenBank/DDBJ whole genome shotgun (WGS) entry which is preliminary data.</text>
</comment>
<sequence length="156" mass="17513">MTRGFLEVLVVDAHGLPGGDFLQKIDPYVLVYYKGQERKTTIARGQGKNPRWNEKLGFSAEYPGSGSDYKLILKVMDHDTFSRDDFLGHTTVHIEDLLAFGVENGSYEMRTTKYRLDAANGTYCGDIKIGVRFSCKPIEGNDEGEELGGWKSSDYE</sequence>
<keyword evidence="5" id="KW-1185">Reference proteome</keyword>
<accession>A0AAW1I2G1</accession>
<name>A0AAW1I2G1_SAPOF</name>
<feature type="domain" description="C2" evidence="3">
    <location>
        <begin position="1"/>
        <end position="107"/>
    </location>
</feature>
<dbReference type="SUPFAM" id="SSF49562">
    <property type="entry name" value="C2 domain (Calcium/lipid-binding domain, CaLB)"/>
    <property type="match status" value="1"/>
</dbReference>
<dbReference type="PROSITE" id="PS50004">
    <property type="entry name" value="C2"/>
    <property type="match status" value="1"/>
</dbReference>
<dbReference type="Gene3D" id="2.60.40.150">
    <property type="entry name" value="C2 domain"/>
    <property type="match status" value="1"/>
</dbReference>
<evidence type="ECO:0000313" key="4">
    <source>
        <dbReference type="EMBL" id="KAK9683308.1"/>
    </source>
</evidence>
<evidence type="ECO:0000256" key="2">
    <source>
        <dbReference type="ARBA" id="ARBA00022837"/>
    </source>
</evidence>
<gene>
    <name evidence="4" type="ORF">RND81_10G130800</name>
</gene>
<dbReference type="InterPro" id="IPR035892">
    <property type="entry name" value="C2_domain_sf"/>
</dbReference>
<dbReference type="SMART" id="SM00239">
    <property type="entry name" value="C2"/>
    <property type="match status" value="1"/>
</dbReference>
<keyword evidence="2" id="KW-0106">Calcium</keyword>
<dbReference type="InterPro" id="IPR000008">
    <property type="entry name" value="C2_dom"/>
</dbReference>
<dbReference type="PANTHER" id="PTHR46502">
    <property type="entry name" value="C2 DOMAIN-CONTAINING"/>
    <property type="match status" value="1"/>
</dbReference>
<protein>
    <recommendedName>
        <fullName evidence="3">C2 domain-containing protein</fullName>
    </recommendedName>
</protein>
<dbReference type="AlphaFoldDB" id="A0AAW1I2G1"/>
<proteinExistence type="predicted"/>
<organism evidence="4 5">
    <name type="scientific">Saponaria officinalis</name>
    <name type="common">Common soapwort</name>
    <name type="synonym">Lychnis saponaria</name>
    <dbReference type="NCBI Taxonomy" id="3572"/>
    <lineage>
        <taxon>Eukaryota</taxon>
        <taxon>Viridiplantae</taxon>
        <taxon>Streptophyta</taxon>
        <taxon>Embryophyta</taxon>
        <taxon>Tracheophyta</taxon>
        <taxon>Spermatophyta</taxon>
        <taxon>Magnoliopsida</taxon>
        <taxon>eudicotyledons</taxon>
        <taxon>Gunneridae</taxon>
        <taxon>Pentapetalae</taxon>
        <taxon>Caryophyllales</taxon>
        <taxon>Caryophyllaceae</taxon>
        <taxon>Caryophylleae</taxon>
        <taxon>Saponaria</taxon>
    </lineage>
</organism>
<dbReference type="EMBL" id="JBDFQZ010000010">
    <property type="protein sequence ID" value="KAK9683308.1"/>
    <property type="molecule type" value="Genomic_DNA"/>
</dbReference>
<dbReference type="PANTHER" id="PTHR46502:SF15">
    <property type="entry name" value="16 KDA PHLOEM PROTEIN 1"/>
    <property type="match status" value="1"/>
</dbReference>
<reference evidence="4" key="1">
    <citation type="submission" date="2024-03" db="EMBL/GenBank/DDBJ databases">
        <title>WGS assembly of Saponaria officinalis var. Norfolk2.</title>
        <authorList>
            <person name="Jenkins J."/>
            <person name="Shu S."/>
            <person name="Grimwood J."/>
            <person name="Barry K."/>
            <person name="Goodstein D."/>
            <person name="Schmutz J."/>
            <person name="Leebens-Mack J."/>
            <person name="Osbourn A."/>
        </authorList>
    </citation>
    <scope>NUCLEOTIDE SEQUENCE [LARGE SCALE GENOMIC DNA]</scope>
    <source>
        <strain evidence="4">JIC</strain>
    </source>
</reference>
<keyword evidence="1" id="KW-0479">Metal-binding</keyword>
<evidence type="ECO:0000259" key="3">
    <source>
        <dbReference type="PROSITE" id="PS50004"/>
    </source>
</evidence>
<evidence type="ECO:0000256" key="1">
    <source>
        <dbReference type="ARBA" id="ARBA00022723"/>
    </source>
</evidence>
<dbReference type="Proteomes" id="UP001443914">
    <property type="component" value="Unassembled WGS sequence"/>
</dbReference>
<evidence type="ECO:0000313" key="5">
    <source>
        <dbReference type="Proteomes" id="UP001443914"/>
    </source>
</evidence>
<dbReference type="GO" id="GO:0046872">
    <property type="term" value="F:metal ion binding"/>
    <property type="evidence" value="ECO:0007669"/>
    <property type="project" value="UniProtKB-KW"/>
</dbReference>
<dbReference type="Pfam" id="PF00168">
    <property type="entry name" value="C2"/>
    <property type="match status" value="1"/>
</dbReference>